<reference evidence="1 2" key="1">
    <citation type="journal article" date="2018" name="Sci. Rep.">
        <title>Genomic signatures of local adaptation to the degree of environmental predictability in rotifers.</title>
        <authorList>
            <person name="Franch-Gras L."/>
            <person name="Hahn C."/>
            <person name="Garcia-Roger E.M."/>
            <person name="Carmona M.J."/>
            <person name="Serra M."/>
            <person name="Gomez A."/>
        </authorList>
    </citation>
    <scope>NUCLEOTIDE SEQUENCE [LARGE SCALE GENOMIC DNA]</scope>
    <source>
        <strain evidence="1">HYR1</strain>
    </source>
</reference>
<name>A0A3M7Q230_BRAPC</name>
<gene>
    <name evidence="1" type="ORF">BpHYR1_038162</name>
</gene>
<accession>A0A3M7Q230</accession>
<evidence type="ECO:0000313" key="1">
    <source>
        <dbReference type="EMBL" id="RNA05480.1"/>
    </source>
</evidence>
<comment type="caution">
    <text evidence="1">The sequence shown here is derived from an EMBL/GenBank/DDBJ whole genome shotgun (WGS) entry which is preliminary data.</text>
</comment>
<evidence type="ECO:0000313" key="2">
    <source>
        <dbReference type="Proteomes" id="UP000276133"/>
    </source>
</evidence>
<dbReference type="Proteomes" id="UP000276133">
    <property type="component" value="Unassembled WGS sequence"/>
</dbReference>
<sequence length="61" mass="6507">MVKGLGPFVNLLINNGKTISNGVRGIAKSPKLSLDTPFSISFTLLVRSKSVSFLTLGKETI</sequence>
<organism evidence="1 2">
    <name type="scientific">Brachionus plicatilis</name>
    <name type="common">Marine rotifer</name>
    <name type="synonym">Brachionus muelleri</name>
    <dbReference type="NCBI Taxonomy" id="10195"/>
    <lineage>
        <taxon>Eukaryota</taxon>
        <taxon>Metazoa</taxon>
        <taxon>Spiralia</taxon>
        <taxon>Gnathifera</taxon>
        <taxon>Rotifera</taxon>
        <taxon>Eurotatoria</taxon>
        <taxon>Monogononta</taxon>
        <taxon>Pseudotrocha</taxon>
        <taxon>Ploima</taxon>
        <taxon>Brachionidae</taxon>
        <taxon>Brachionus</taxon>
    </lineage>
</organism>
<dbReference type="EMBL" id="REGN01007708">
    <property type="protein sequence ID" value="RNA05480.1"/>
    <property type="molecule type" value="Genomic_DNA"/>
</dbReference>
<dbReference type="AlphaFoldDB" id="A0A3M7Q230"/>
<protein>
    <submittedName>
        <fullName evidence="1">Uncharacterized protein</fullName>
    </submittedName>
</protein>
<keyword evidence="2" id="KW-1185">Reference proteome</keyword>
<proteinExistence type="predicted"/>